<dbReference type="InterPro" id="IPR016130">
    <property type="entry name" value="Tyr_Pase_AS"/>
</dbReference>
<dbReference type="GO" id="GO:0017017">
    <property type="term" value="F:MAP kinase tyrosine/serine/threonine phosphatase activity"/>
    <property type="evidence" value="ECO:0007669"/>
    <property type="project" value="TreeGrafter"/>
</dbReference>
<feature type="compositionally biased region" description="Polar residues" evidence="5">
    <location>
        <begin position="1"/>
        <end position="20"/>
    </location>
</feature>
<keyword evidence="3" id="KW-0378">Hydrolase</keyword>
<name>A0A9P6PQY8_9FUNG</name>
<feature type="region of interest" description="Disordered" evidence="5">
    <location>
        <begin position="351"/>
        <end position="372"/>
    </location>
</feature>
<sequence>MPPHSLCTSSSEPRQQLYLASSTSSSSSSSRPPAQSFSLHRPLLAQDMKKTRNMKQLSLKVSPSPECYTSDINTTTTTTTATPRNNTSLPLVATPSPSFPPTSASLSSRRPFTPAPLLSASLNTTATASQSTSSIAPPTTSKRRSQLSLYDALPTPRLPLPATSNHRSISAYFSDYSVECGAASPYTSEPVCVLSNLYLGAEHNASDVRTLKRLGITFVLNVAIEIAQDDSKMTPASMRVDGMEKSSNGVEYRSLAWTHNQKSLLRDFPAAFALLDEAMAGNNGKGKALVHCQLGVSRSASLVIAYVMRSQGMGLTEAYDFVKQRSGVISPNMSLMYQLAEFEKSLKNPGQYLPNSDSASDSGSVRSRNSWCSQLDDDEPPYPFSAAFSAAMASPALTSMPPIHTIASESLFDVPPTPSRQEFCKRPLTPETGNDDHPNTKPFQTSHRLASPKSFSLARRNSLSLQQNTRALSRPTYQRSPLASSVASHSLSSADVSATANPLRLSPKTPTTGRFSSLSLDFPTDTDMMVPPTPLFQSSFTLPSLTLSSSSSSSSSSSASSVASFEACPRPSISSTTSSTYFTACDEDDEFADMGADICSPRNSGTWSILPCAGALSTPSLIMMSRHEQEKMHLQQQEDQERQQQQQQQRKKKNMWSGLKVLQVVTETSHSGASSSATSFTFSSSSSSMNIRTAEIMDPETVEATDDLVAQPKEDYIFSPRPYTPTHHGARTFDDFYQALC</sequence>
<evidence type="ECO:0000256" key="5">
    <source>
        <dbReference type="SAM" id="MobiDB-lite"/>
    </source>
</evidence>
<feature type="region of interest" description="Disordered" evidence="5">
    <location>
        <begin position="491"/>
        <end position="512"/>
    </location>
</feature>
<evidence type="ECO:0000256" key="2">
    <source>
        <dbReference type="ARBA" id="ARBA00013064"/>
    </source>
</evidence>
<dbReference type="GO" id="GO:0043409">
    <property type="term" value="P:negative regulation of MAPK cascade"/>
    <property type="evidence" value="ECO:0007669"/>
    <property type="project" value="TreeGrafter"/>
</dbReference>
<comment type="caution">
    <text evidence="8">The sequence shown here is derived from an EMBL/GenBank/DDBJ whole genome shotgun (WGS) entry which is preliminary data.</text>
</comment>
<dbReference type="PROSITE" id="PS50054">
    <property type="entry name" value="TYR_PHOSPHATASE_DUAL"/>
    <property type="match status" value="1"/>
</dbReference>
<dbReference type="PANTHER" id="PTHR10159">
    <property type="entry name" value="DUAL SPECIFICITY PROTEIN PHOSPHATASE"/>
    <property type="match status" value="1"/>
</dbReference>
<evidence type="ECO:0000259" key="7">
    <source>
        <dbReference type="PROSITE" id="PS50056"/>
    </source>
</evidence>
<gene>
    <name evidence="8" type="primary">DUSP10</name>
    <name evidence="8" type="ORF">BG011_007123</name>
</gene>
<proteinExistence type="inferred from homology"/>
<evidence type="ECO:0000256" key="3">
    <source>
        <dbReference type="ARBA" id="ARBA00022801"/>
    </source>
</evidence>
<dbReference type="InterPro" id="IPR020422">
    <property type="entry name" value="TYR_PHOSPHATASE_DUAL_dom"/>
</dbReference>
<dbReference type="GO" id="GO:0033550">
    <property type="term" value="F:MAP kinase tyrosine phosphatase activity"/>
    <property type="evidence" value="ECO:0007669"/>
    <property type="project" value="TreeGrafter"/>
</dbReference>
<dbReference type="Proteomes" id="UP000726737">
    <property type="component" value="Unassembled WGS sequence"/>
</dbReference>
<organism evidence="8 9">
    <name type="scientific">Mortierella polycephala</name>
    <dbReference type="NCBI Taxonomy" id="41804"/>
    <lineage>
        <taxon>Eukaryota</taxon>
        <taxon>Fungi</taxon>
        <taxon>Fungi incertae sedis</taxon>
        <taxon>Mucoromycota</taxon>
        <taxon>Mortierellomycotina</taxon>
        <taxon>Mortierellomycetes</taxon>
        <taxon>Mortierellales</taxon>
        <taxon>Mortierellaceae</taxon>
        <taxon>Mortierella</taxon>
    </lineage>
</organism>
<feature type="region of interest" description="Disordered" evidence="5">
    <location>
        <begin position="410"/>
        <end position="457"/>
    </location>
</feature>
<dbReference type="GO" id="GO:0005737">
    <property type="term" value="C:cytoplasm"/>
    <property type="evidence" value="ECO:0007669"/>
    <property type="project" value="TreeGrafter"/>
</dbReference>
<dbReference type="Gene3D" id="3.90.190.10">
    <property type="entry name" value="Protein tyrosine phosphatase superfamily"/>
    <property type="match status" value="1"/>
</dbReference>
<feature type="region of interest" description="Disordered" evidence="5">
    <location>
        <begin position="1"/>
        <end position="146"/>
    </location>
</feature>
<dbReference type="SUPFAM" id="SSF52799">
    <property type="entry name" value="(Phosphotyrosine protein) phosphatases II"/>
    <property type="match status" value="1"/>
</dbReference>
<dbReference type="PROSITE" id="PS50056">
    <property type="entry name" value="TYR_PHOSPHATASE_2"/>
    <property type="match status" value="1"/>
</dbReference>
<keyword evidence="4" id="KW-0904">Protein phosphatase</keyword>
<feature type="compositionally biased region" description="Low complexity" evidence="5">
    <location>
        <begin position="355"/>
        <end position="370"/>
    </location>
</feature>
<feature type="domain" description="Tyrosine specific protein phosphatases" evidence="7">
    <location>
        <begin position="266"/>
        <end position="325"/>
    </location>
</feature>
<dbReference type="PANTHER" id="PTHR10159:SF519">
    <property type="entry name" value="DUAL SPECIFICITY PROTEIN PHOSPHATASE MPK3"/>
    <property type="match status" value="1"/>
</dbReference>
<feature type="region of interest" description="Disordered" evidence="5">
    <location>
        <begin position="629"/>
        <end position="655"/>
    </location>
</feature>
<dbReference type="GO" id="GO:0008330">
    <property type="term" value="F:protein tyrosine/threonine phosphatase activity"/>
    <property type="evidence" value="ECO:0007669"/>
    <property type="project" value="TreeGrafter"/>
</dbReference>
<dbReference type="EC" id="3.1.3.48" evidence="2"/>
<dbReference type="InterPro" id="IPR000340">
    <property type="entry name" value="Dual-sp_phosphatase_cat-dom"/>
</dbReference>
<evidence type="ECO:0000313" key="9">
    <source>
        <dbReference type="Proteomes" id="UP000726737"/>
    </source>
</evidence>
<dbReference type="InterPro" id="IPR029021">
    <property type="entry name" value="Prot-tyrosine_phosphatase-like"/>
</dbReference>
<feature type="compositionally biased region" description="Low complexity" evidence="5">
    <location>
        <begin position="73"/>
        <end position="108"/>
    </location>
</feature>
<dbReference type="PROSITE" id="PS00383">
    <property type="entry name" value="TYR_PHOSPHATASE_1"/>
    <property type="match status" value="1"/>
</dbReference>
<feature type="non-terminal residue" evidence="8">
    <location>
        <position position="741"/>
    </location>
</feature>
<comment type="similarity">
    <text evidence="1">Belongs to the protein-tyrosine phosphatase family. Non-receptor class dual specificity subfamily.</text>
</comment>
<dbReference type="CDD" id="cd14498">
    <property type="entry name" value="DSP"/>
    <property type="match status" value="1"/>
</dbReference>
<dbReference type="SMART" id="SM00195">
    <property type="entry name" value="DSPc"/>
    <property type="match status" value="1"/>
</dbReference>
<evidence type="ECO:0000313" key="8">
    <source>
        <dbReference type="EMBL" id="KAG0252218.1"/>
    </source>
</evidence>
<evidence type="ECO:0000259" key="6">
    <source>
        <dbReference type="PROSITE" id="PS50054"/>
    </source>
</evidence>
<reference evidence="8" key="1">
    <citation type="journal article" date="2020" name="Fungal Divers.">
        <title>Resolving the Mortierellaceae phylogeny through synthesis of multi-gene phylogenetics and phylogenomics.</title>
        <authorList>
            <person name="Vandepol N."/>
            <person name="Liber J."/>
            <person name="Desiro A."/>
            <person name="Na H."/>
            <person name="Kennedy M."/>
            <person name="Barry K."/>
            <person name="Grigoriev I.V."/>
            <person name="Miller A.N."/>
            <person name="O'Donnell K."/>
            <person name="Stajich J.E."/>
            <person name="Bonito G."/>
        </authorList>
    </citation>
    <scope>NUCLEOTIDE SEQUENCE</scope>
    <source>
        <strain evidence="8">KOD948</strain>
    </source>
</reference>
<feature type="domain" description="Tyrosine-protein phosphatase" evidence="6">
    <location>
        <begin position="189"/>
        <end position="348"/>
    </location>
</feature>
<feature type="compositionally biased region" description="Low complexity" evidence="5">
    <location>
        <begin position="21"/>
        <end position="30"/>
    </location>
</feature>
<evidence type="ECO:0000256" key="4">
    <source>
        <dbReference type="ARBA" id="ARBA00022912"/>
    </source>
</evidence>
<keyword evidence="9" id="KW-1185">Reference proteome</keyword>
<evidence type="ECO:0000256" key="1">
    <source>
        <dbReference type="ARBA" id="ARBA00008601"/>
    </source>
</evidence>
<dbReference type="EMBL" id="JAAAJA010000536">
    <property type="protein sequence ID" value="KAG0252218.1"/>
    <property type="molecule type" value="Genomic_DNA"/>
</dbReference>
<dbReference type="AlphaFoldDB" id="A0A9P6PQY8"/>
<protein>
    <recommendedName>
        <fullName evidence="2">protein-tyrosine-phosphatase</fullName>
        <ecNumber evidence="2">3.1.3.48</ecNumber>
    </recommendedName>
</protein>
<dbReference type="OrthoDB" id="2017893at2759"/>
<feature type="compositionally biased region" description="Low complexity" evidence="5">
    <location>
        <begin position="115"/>
        <end position="140"/>
    </location>
</feature>
<dbReference type="InterPro" id="IPR000387">
    <property type="entry name" value="Tyr_Pase_dom"/>
</dbReference>
<dbReference type="Pfam" id="PF00782">
    <property type="entry name" value="DSPc"/>
    <property type="match status" value="1"/>
</dbReference>
<accession>A0A9P6PQY8</accession>